<dbReference type="InterPro" id="IPR050654">
    <property type="entry name" value="AChE-related_enzymes"/>
</dbReference>
<gene>
    <name evidence="6" type="ORF">HPB52_020421</name>
</gene>
<dbReference type="PANTHER" id="PTHR43918:SF4">
    <property type="entry name" value="CARBOXYLIC ESTER HYDROLASE"/>
    <property type="match status" value="1"/>
</dbReference>
<dbReference type="GO" id="GO:0005886">
    <property type="term" value="C:plasma membrane"/>
    <property type="evidence" value="ECO:0007669"/>
    <property type="project" value="TreeGrafter"/>
</dbReference>
<keyword evidence="3" id="KW-0378">Hydrolase</keyword>
<dbReference type="VEuPathDB" id="VectorBase:RSAN_028245"/>
<name>A0A9D4Q2I4_RHISA</name>
<organism evidence="6 7">
    <name type="scientific">Rhipicephalus sanguineus</name>
    <name type="common">Brown dog tick</name>
    <name type="synonym">Ixodes sanguineus</name>
    <dbReference type="NCBI Taxonomy" id="34632"/>
    <lineage>
        <taxon>Eukaryota</taxon>
        <taxon>Metazoa</taxon>
        <taxon>Ecdysozoa</taxon>
        <taxon>Arthropoda</taxon>
        <taxon>Chelicerata</taxon>
        <taxon>Arachnida</taxon>
        <taxon>Acari</taxon>
        <taxon>Parasitiformes</taxon>
        <taxon>Ixodida</taxon>
        <taxon>Ixodoidea</taxon>
        <taxon>Ixodidae</taxon>
        <taxon>Rhipicephalinae</taxon>
        <taxon>Rhipicephalus</taxon>
        <taxon>Rhipicephalus</taxon>
    </lineage>
</organism>
<accession>A0A9D4Q2I4</accession>
<dbReference type="EMBL" id="JABSTV010001249">
    <property type="protein sequence ID" value="KAH7963274.1"/>
    <property type="molecule type" value="Genomic_DNA"/>
</dbReference>
<comment type="similarity">
    <text evidence="1">Belongs to the type-B carboxylesterase/lipase family.</text>
</comment>
<reference evidence="6" key="1">
    <citation type="journal article" date="2020" name="Cell">
        <title>Large-Scale Comparative Analyses of Tick Genomes Elucidate Their Genetic Diversity and Vector Capacities.</title>
        <authorList>
            <consortium name="Tick Genome and Microbiome Consortium (TIGMIC)"/>
            <person name="Jia N."/>
            <person name="Wang J."/>
            <person name="Shi W."/>
            <person name="Du L."/>
            <person name="Sun Y."/>
            <person name="Zhan W."/>
            <person name="Jiang J.F."/>
            <person name="Wang Q."/>
            <person name="Zhang B."/>
            <person name="Ji P."/>
            <person name="Bell-Sakyi L."/>
            <person name="Cui X.M."/>
            <person name="Yuan T.T."/>
            <person name="Jiang B.G."/>
            <person name="Yang W.F."/>
            <person name="Lam T.T."/>
            <person name="Chang Q.C."/>
            <person name="Ding S.J."/>
            <person name="Wang X.J."/>
            <person name="Zhu J.G."/>
            <person name="Ruan X.D."/>
            <person name="Zhao L."/>
            <person name="Wei J.T."/>
            <person name="Ye R.Z."/>
            <person name="Que T.C."/>
            <person name="Du C.H."/>
            <person name="Zhou Y.H."/>
            <person name="Cheng J.X."/>
            <person name="Dai P.F."/>
            <person name="Guo W.B."/>
            <person name="Han X.H."/>
            <person name="Huang E.J."/>
            <person name="Li L.F."/>
            <person name="Wei W."/>
            <person name="Gao Y.C."/>
            <person name="Liu J.Z."/>
            <person name="Shao H.Z."/>
            <person name="Wang X."/>
            <person name="Wang C.C."/>
            <person name="Yang T.C."/>
            <person name="Huo Q.B."/>
            <person name="Li W."/>
            <person name="Chen H.Y."/>
            <person name="Chen S.E."/>
            <person name="Zhou L.G."/>
            <person name="Ni X.B."/>
            <person name="Tian J.H."/>
            <person name="Sheng Y."/>
            <person name="Liu T."/>
            <person name="Pan Y.S."/>
            <person name="Xia L.Y."/>
            <person name="Li J."/>
            <person name="Zhao F."/>
            <person name="Cao W.C."/>
        </authorList>
    </citation>
    <scope>NUCLEOTIDE SEQUENCE</scope>
    <source>
        <strain evidence="6">Rsan-2018</strain>
    </source>
</reference>
<dbReference type="SUPFAM" id="SSF53474">
    <property type="entry name" value="alpha/beta-Hydrolases"/>
    <property type="match status" value="2"/>
</dbReference>
<dbReference type="Pfam" id="PF00135">
    <property type="entry name" value="COesterase"/>
    <property type="match status" value="1"/>
</dbReference>
<reference evidence="6" key="2">
    <citation type="submission" date="2021-09" db="EMBL/GenBank/DDBJ databases">
        <authorList>
            <person name="Jia N."/>
            <person name="Wang J."/>
            <person name="Shi W."/>
            <person name="Du L."/>
            <person name="Sun Y."/>
            <person name="Zhan W."/>
            <person name="Jiang J."/>
            <person name="Wang Q."/>
            <person name="Zhang B."/>
            <person name="Ji P."/>
            <person name="Sakyi L.B."/>
            <person name="Cui X."/>
            <person name="Yuan T."/>
            <person name="Jiang B."/>
            <person name="Yang W."/>
            <person name="Lam T.T.-Y."/>
            <person name="Chang Q."/>
            <person name="Ding S."/>
            <person name="Wang X."/>
            <person name="Zhu J."/>
            <person name="Ruan X."/>
            <person name="Zhao L."/>
            <person name="Wei J."/>
            <person name="Que T."/>
            <person name="Du C."/>
            <person name="Cheng J."/>
            <person name="Dai P."/>
            <person name="Han X."/>
            <person name="Huang E."/>
            <person name="Gao Y."/>
            <person name="Liu J."/>
            <person name="Shao H."/>
            <person name="Ye R."/>
            <person name="Li L."/>
            <person name="Wei W."/>
            <person name="Wang X."/>
            <person name="Wang C."/>
            <person name="Huo Q."/>
            <person name="Li W."/>
            <person name="Guo W."/>
            <person name="Chen H."/>
            <person name="Chen S."/>
            <person name="Zhou L."/>
            <person name="Zhou L."/>
            <person name="Ni X."/>
            <person name="Tian J."/>
            <person name="Zhou Y."/>
            <person name="Sheng Y."/>
            <person name="Liu T."/>
            <person name="Pan Y."/>
            <person name="Xia L."/>
            <person name="Li J."/>
            <person name="Zhao F."/>
            <person name="Cao W."/>
        </authorList>
    </citation>
    <scope>NUCLEOTIDE SEQUENCE</scope>
    <source>
        <strain evidence="6">Rsan-2018</strain>
        <tissue evidence="6">Larvae</tissue>
    </source>
</reference>
<dbReference type="GO" id="GO:0003990">
    <property type="term" value="F:acetylcholinesterase activity"/>
    <property type="evidence" value="ECO:0007669"/>
    <property type="project" value="TreeGrafter"/>
</dbReference>
<comment type="caution">
    <text evidence="6">The sequence shown here is derived from an EMBL/GenBank/DDBJ whole genome shotgun (WGS) entry which is preliminary data.</text>
</comment>
<protein>
    <recommendedName>
        <fullName evidence="5">Carboxylesterase type B domain-containing protein</fullName>
    </recommendedName>
</protein>
<proteinExistence type="inferred from homology"/>
<evidence type="ECO:0000256" key="4">
    <source>
        <dbReference type="ARBA" id="ARBA00023180"/>
    </source>
</evidence>
<dbReference type="PANTHER" id="PTHR43918">
    <property type="entry name" value="ACETYLCHOLINESTERASE"/>
    <property type="match status" value="1"/>
</dbReference>
<dbReference type="Proteomes" id="UP000821837">
    <property type="component" value="Chromosome 3"/>
</dbReference>
<keyword evidence="7" id="KW-1185">Reference proteome</keyword>
<keyword evidence="2" id="KW-0719">Serine esterase</keyword>
<dbReference type="GO" id="GO:0005615">
    <property type="term" value="C:extracellular space"/>
    <property type="evidence" value="ECO:0007669"/>
    <property type="project" value="TreeGrafter"/>
</dbReference>
<evidence type="ECO:0000256" key="3">
    <source>
        <dbReference type="ARBA" id="ARBA00022801"/>
    </source>
</evidence>
<evidence type="ECO:0000256" key="2">
    <source>
        <dbReference type="ARBA" id="ARBA00022487"/>
    </source>
</evidence>
<dbReference type="InterPro" id="IPR029058">
    <property type="entry name" value="AB_hydrolase_fold"/>
</dbReference>
<dbReference type="InterPro" id="IPR002018">
    <property type="entry name" value="CarbesteraseB"/>
</dbReference>
<dbReference type="GO" id="GO:0006581">
    <property type="term" value="P:acetylcholine catabolic process"/>
    <property type="evidence" value="ECO:0007669"/>
    <property type="project" value="TreeGrafter"/>
</dbReference>
<sequence>MLVHEAPGNVGLLDQALAIRWVHRYIQHFGGDNQRITLLGQDAGATSIGYHLARNDTPPIQRAILMSGSPFVPQPDNTGQRALLNGNALADVLGCGSRRSLQDASERRRVVECLRKRSAYATVLAADELATSSDTVVFGPSKNRDFPWKLASAVLSETMLKRVDFLVGVSKDEGTSHVSELMQAFGLSADQTLTPRRLLSMFLAFLESYGIQDVESVLHHYGFDEPSVLDETLGLLFLLELARPVGDFLIYCPTLFFLEETASVGGRAFFYELAYSPSYRTWPAWQGVPQFVDLVLATGLLAELDASARDMVIARDFSRMIAGFVRSGSGVEAGPLQVPSHSIAGKRVRSDASAGLQRPGCATTRVQTTSIVAAVDTTGGHFTVSSSWHSSEQPSGRPGSLLWPRAINRHFAGTAVGAHTTPSAVVTFGRRLLSTFLAFLESYGIQDVESVLHHYGLDEPSVLHETLGLLFLLELARPVGDFLGVPQFGDLVLATGLLAELDASARDMAIARDFSRMVAGFIRSGNPNVLPNMMWHRWEPSSDGALILDYDVDSAYKQAPSFSEKANCDFWRRHFASKK</sequence>
<evidence type="ECO:0000313" key="6">
    <source>
        <dbReference type="EMBL" id="KAH7963274.1"/>
    </source>
</evidence>
<dbReference type="GO" id="GO:0019695">
    <property type="term" value="P:choline metabolic process"/>
    <property type="evidence" value="ECO:0007669"/>
    <property type="project" value="TreeGrafter"/>
</dbReference>
<feature type="domain" description="Carboxylesterase type B" evidence="5">
    <location>
        <begin position="5"/>
        <end position="329"/>
    </location>
</feature>
<dbReference type="AlphaFoldDB" id="A0A9D4Q2I4"/>
<evidence type="ECO:0000256" key="1">
    <source>
        <dbReference type="ARBA" id="ARBA00005964"/>
    </source>
</evidence>
<keyword evidence="4" id="KW-0325">Glycoprotein</keyword>
<evidence type="ECO:0000259" key="5">
    <source>
        <dbReference type="Pfam" id="PF00135"/>
    </source>
</evidence>
<evidence type="ECO:0000313" key="7">
    <source>
        <dbReference type="Proteomes" id="UP000821837"/>
    </source>
</evidence>
<dbReference type="Gene3D" id="3.40.50.1820">
    <property type="entry name" value="alpha/beta hydrolase"/>
    <property type="match status" value="2"/>
</dbReference>